<accession>A0A1M4SB21</accession>
<dbReference type="AlphaFoldDB" id="A0A1M4SB21"/>
<protein>
    <submittedName>
        <fullName evidence="3">4'-phosphopantetheinyl transferase superfamily protein</fullName>
    </submittedName>
</protein>
<dbReference type="InterPro" id="IPR037143">
    <property type="entry name" value="4-PPantetheinyl_Trfase_dom_sf"/>
</dbReference>
<dbReference type="SUPFAM" id="SSF56214">
    <property type="entry name" value="4'-phosphopantetheinyl transferase"/>
    <property type="match status" value="1"/>
</dbReference>
<organism evidence="3 4">
    <name type="scientific">Psychroflexus salarius</name>
    <dbReference type="NCBI Taxonomy" id="1155689"/>
    <lineage>
        <taxon>Bacteria</taxon>
        <taxon>Pseudomonadati</taxon>
        <taxon>Bacteroidota</taxon>
        <taxon>Flavobacteriia</taxon>
        <taxon>Flavobacteriales</taxon>
        <taxon>Flavobacteriaceae</taxon>
        <taxon>Psychroflexus</taxon>
    </lineage>
</organism>
<evidence type="ECO:0000313" key="4">
    <source>
        <dbReference type="Proteomes" id="UP000184462"/>
    </source>
</evidence>
<dbReference type="Gene3D" id="3.90.470.20">
    <property type="entry name" value="4'-phosphopantetheinyl transferase domain"/>
    <property type="match status" value="1"/>
</dbReference>
<evidence type="ECO:0000313" key="3">
    <source>
        <dbReference type="EMBL" id="SHE29390.1"/>
    </source>
</evidence>
<evidence type="ECO:0000259" key="2">
    <source>
        <dbReference type="Pfam" id="PF01648"/>
    </source>
</evidence>
<dbReference type="InterPro" id="IPR008278">
    <property type="entry name" value="4-PPantetheinyl_Trfase_dom"/>
</dbReference>
<dbReference type="OrthoDB" id="663853at2"/>
<dbReference type="EMBL" id="FQTW01000001">
    <property type="protein sequence ID" value="SHE29390.1"/>
    <property type="molecule type" value="Genomic_DNA"/>
</dbReference>
<name>A0A1M4SB21_9FLAO</name>
<dbReference type="GO" id="GO:0000287">
    <property type="term" value="F:magnesium ion binding"/>
    <property type="evidence" value="ECO:0007669"/>
    <property type="project" value="InterPro"/>
</dbReference>
<dbReference type="Proteomes" id="UP000184462">
    <property type="component" value="Unassembled WGS sequence"/>
</dbReference>
<reference evidence="3 4" key="1">
    <citation type="submission" date="2016-11" db="EMBL/GenBank/DDBJ databases">
        <authorList>
            <person name="Jaros S."/>
            <person name="Januszkiewicz K."/>
            <person name="Wedrychowicz H."/>
        </authorList>
    </citation>
    <scope>NUCLEOTIDE SEQUENCE [LARGE SCALE GENOMIC DNA]</scope>
    <source>
        <strain evidence="3 4">DSM 25661</strain>
    </source>
</reference>
<dbReference type="Pfam" id="PF01648">
    <property type="entry name" value="ACPS"/>
    <property type="match status" value="1"/>
</dbReference>
<dbReference type="STRING" id="1155689.SAMN05444278_10163"/>
<gene>
    <name evidence="3" type="ORF">SAMN05444278_10163</name>
</gene>
<keyword evidence="4" id="KW-1185">Reference proteome</keyword>
<dbReference type="GO" id="GO:0008897">
    <property type="term" value="F:holo-[acyl-carrier-protein] synthase activity"/>
    <property type="evidence" value="ECO:0007669"/>
    <property type="project" value="InterPro"/>
</dbReference>
<proteinExistence type="predicted"/>
<sequence>MLGNDIVDLTEAKKQSNIFRPRYFDKTLTASEQYIVQQSVNPELCFWKIWTCKEAVYKSAQREFGFKSFYNPLQFNIECLKEFQAKVCYNYNIYNVDIEINNNFIYSFTSNDFKTDYCILSSQFSVLQQISTKFNQPISLNKNENGLPYLKLLSHDKICSITHHGAYFAIQYLC</sequence>
<evidence type="ECO:0000256" key="1">
    <source>
        <dbReference type="ARBA" id="ARBA00022679"/>
    </source>
</evidence>
<feature type="domain" description="4'-phosphopantetheinyl transferase" evidence="2">
    <location>
        <begin position="2"/>
        <end position="68"/>
    </location>
</feature>
<keyword evidence="1 3" id="KW-0808">Transferase</keyword>
<dbReference type="RefSeq" id="WP_073190387.1">
    <property type="nucleotide sequence ID" value="NZ_FQTW01000001.1"/>
</dbReference>